<keyword evidence="4" id="KW-0238">DNA-binding</keyword>
<dbReference type="EMBL" id="RJKE01000001">
    <property type="protein sequence ID" value="ROO83582.1"/>
    <property type="molecule type" value="Genomic_DNA"/>
</dbReference>
<dbReference type="InterPro" id="IPR008331">
    <property type="entry name" value="Ferritin_DPS_dom"/>
</dbReference>
<evidence type="ECO:0000256" key="1">
    <source>
        <dbReference type="ARBA" id="ARBA00009497"/>
    </source>
</evidence>
<comment type="similarity">
    <text evidence="1 2">Belongs to the Dps family.</text>
</comment>
<dbReference type="InterPro" id="IPR012347">
    <property type="entry name" value="Ferritin-like"/>
</dbReference>
<dbReference type="Gene3D" id="1.20.1260.10">
    <property type="match status" value="1"/>
</dbReference>
<dbReference type="GO" id="GO:0016722">
    <property type="term" value="F:oxidoreductase activity, acting on metal ions"/>
    <property type="evidence" value="ECO:0007669"/>
    <property type="project" value="InterPro"/>
</dbReference>
<sequence>MAVVSSPLSEAVQRAAGQALQGALVDLIDLSLTAKQAHWNVTGRTFKTVHEHLDEVVATVREASDSVAERAMMIGVHPDGRVRTVADGTVLAELPPGAVPEDKAVSSITEALAVVIARFRDRIAATEDEPVTQDLLIGITAELEKHHWMFAVQR</sequence>
<dbReference type="Pfam" id="PF00210">
    <property type="entry name" value="Ferritin"/>
    <property type="match status" value="1"/>
</dbReference>
<organism evidence="4 5">
    <name type="scientific">Actinocorallia herbida</name>
    <dbReference type="NCBI Taxonomy" id="58109"/>
    <lineage>
        <taxon>Bacteria</taxon>
        <taxon>Bacillati</taxon>
        <taxon>Actinomycetota</taxon>
        <taxon>Actinomycetes</taxon>
        <taxon>Streptosporangiales</taxon>
        <taxon>Thermomonosporaceae</taxon>
        <taxon>Actinocorallia</taxon>
    </lineage>
</organism>
<dbReference type="PIRSF" id="PIRSF005900">
    <property type="entry name" value="Dps"/>
    <property type="match status" value="1"/>
</dbReference>
<dbReference type="AlphaFoldDB" id="A0A3N1CQK8"/>
<dbReference type="InterPro" id="IPR009078">
    <property type="entry name" value="Ferritin-like_SF"/>
</dbReference>
<dbReference type="PRINTS" id="PR01346">
    <property type="entry name" value="HELNAPAPROT"/>
</dbReference>
<dbReference type="InterPro" id="IPR002177">
    <property type="entry name" value="DPS_DNA-bd"/>
</dbReference>
<dbReference type="SUPFAM" id="SSF47240">
    <property type="entry name" value="Ferritin-like"/>
    <property type="match status" value="1"/>
</dbReference>
<protein>
    <submittedName>
        <fullName evidence="4">Starvation-inducible DNA-binding protein</fullName>
    </submittedName>
</protein>
<accession>A0A3N1CQK8</accession>
<reference evidence="4 5" key="1">
    <citation type="submission" date="2018-11" db="EMBL/GenBank/DDBJ databases">
        <title>Sequencing the genomes of 1000 actinobacteria strains.</title>
        <authorList>
            <person name="Klenk H.-P."/>
        </authorList>
    </citation>
    <scope>NUCLEOTIDE SEQUENCE [LARGE SCALE GENOMIC DNA]</scope>
    <source>
        <strain evidence="4 5">DSM 44254</strain>
    </source>
</reference>
<name>A0A3N1CQK8_9ACTN</name>
<dbReference type="PANTHER" id="PTHR42932">
    <property type="entry name" value="GENERAL STRESS PROTEIN 20U"/>
    <property type="match status" value="1"/>
</dbReference>
<proteinExistence type="inferred from homology"/>
<feature type="domain" description="Ferritin/DPS" evidence="3">
    <location>
        <begin position="18"/>
        <end position="151"/>
    </location>
</feature>
<evidence type="ECO:0000313" key="4">
    <source>
        <dbReference type="EMBL" id="ROO83582.1"/>
    </source>
</evidence>
<dbReference type="GO" id="GO:0003677">
    <property type="term" value="F:DNA binding"/>
    <property type="evidence" value="ECO:0007669"/>
    <property type="project" value="UniProtKB-KW"/>
</dbReference>
<dbReference type="CDD" id="cd01043">
    <property type="entry name" value="DPS"/>
    <property type="match status" value="1"/>
</dbReference>
<dbReference type="Proteomes" id="UP000272400">
    <property type="component" value="Unassembled WGS sequence"/>
</dbReference>
<evidence type="ECO:0000259" key="3">
    <source>
        <dbReference type="Pfam" id="PF00210"/>
    </source>
</evidence>
<evidence type="ECO:0000256" key="2">
    <source>
        <dbReference type="RuleBase" id="RU003875"/>
    </source>
</evidence>
<evidence type="ECO:0000313" key="5">
    <source>
        <dbReference type="Proteomes" id="UP000272400"/>
    </source>
</evidence>
<gene>
    <name evidence="4" type="ORF">EDD29_1088</name>
</gene>
<dbReference type="PROSITE" id="PS00818">
    <property type="entry name" value="DPS_1"/>
    <property type="match status" value="1"/>
</dbReference>
<keyword evidence="5" id="KW-1185">Reference proteome</keyword>
<dbReference type="PANTHER" id="PTHR42932:SF2">
    <property type="entry name" value="DNA PROTECTION DURING STARVATION PROTEIN 1"/>
    <property type="match status" value="1"/>
</dbReference>
<dbReference type="InterPro" id="IPR023188">
    <property type="entry name" value="DPS_DNA-bd_CS"/>
</dbReference>
<comment type="caution">
    <text evidence="4">The sequence shown here is derived from an EMBL/GenBank/DDBJ whole genome shotgun (WGS) entry which is preliminary data.</text>
</comment>
<dbReference type="OrthoDB" id="9797687at2"/>
<dbReference type="GO" id="GO:0008199">
    <property type="term" value="F:ferric iron binding"/>
    <property type="evidence" value="ECO:0007669"/>
    <property type="project" value="InterPro"/>
</dbReference>